<dbReference type="Proteomes" id="UP001352852">
    <property type="component" value="Unassembled WGS sequence"/>
</dbReference>
<proteinExistence type="predicted"/>
<comment type="caution">
    <text evidence="1">The sequence shown here is derived from an EMBL/GenBank/DDBJ whole genome shotgun (WGS) entry which is preliminary data.</text>
</comment>
<accession>A0ABU7F3H9</accession>
<dbReference type="EMBL" id="JAHUTJ010075048">
    <property type="protein sequence ID" value="MED6293967.1"/>
    <property type="molecule type" value="Genomic_DNA"/>
</dbReference>
<reference evidence="1 2" key="1">
    <citation type="submission" date="2021-06" db="EMBL/GenBank/DDBJ databases">
        <authorList>
            <person name="Palmer J.M."/>
        </authorList>
    </citation>
    <scope>NUCLEOTIDE SEQUENCE [LARGE SCALE GENOMIC DNA]</scope>
    <source>
        <strain evidence="1 2">CL_MEX2019</strain>
        <tissue evidence="1">Muscle</tissue>
    </source>
</reference>
<protein>
    <submittedName>
        <fullName evidence="1">Uncharacterized protein</fullName>
    </submittedName>
</protein>
<sequence>MIKFKVTDSQLDSVLDFDQTIVLLESALIQTISSLAACLGWLSYWEVNLHRGLKSSPASNRFSSCQSSMKVRFVESTTQLSCGQIFPPAAPPELPCSSRLLL</sequence>
<keyword evidence="2" id="KW-1185">Reference proteome</keyword>
<evidence type="ECO:0000313" key="2">
    <source>
        <dbReference type="Proteomes" id="UP001352852"/>
    </source>
</evidence>
<name>A0ABU7F3H9_9TELE</name>
<evidence type="ECO:0000313" key="1">
    <source>
        <dbReference type="EMBL" id="MED6293967.1"/>
    </source>
</evidence>
<organism evidence="1 2">
    <name type="scientific">Characodon lateralis</name>
    <dbReference type="NCBI Taxonomy" id="208331"/>
    <lineage>
        <taxon>Eukaryota</taxon>
        <taxon>Metazoa</taxon>
        <taxon>Chordata</taxon>
        <taxon>Craniata</taxon>
        <taxon>Vertebrata</taxon>
        <taxon>Euteleostomi</taxon>
        <taxon>Actinopterygii</taxon>
        <taxon>Neopterygii</taxon>
        <taxon>Teleostei</taxon>
        <taxon>Neoteleostei</taxon>
        <taxon>Acanthomorphata</taxon>
        <taxon>Ovalentaria</taxon>
        <taxon>Atherinomorphae</taxon>
        <taxon>Cyprinodontiformes</taxon>
        <taxon>Goodeidae</taxon>
        <taxon>Characodon</taxon>
    </lineage>
</organism>
<gene>
    <name evidence="1" type="ORF">CHARACLAT_016026</name>
</gene>